<dbReference type="WormBase" id="F56B6.2g">
    <property type="protein sequence ID" value="CE42124"/>
    <property type="gene ID" value="WBGene00004350"/>
    <property type="gene designation" value="rgs-7"/>
</dbReference>
<dbReference type="SUPFAM" id="SSF48097">
    <property type="entry name" value="Regulator of G-protein signaling, RGS"/>
    <property type="match status" value="1"/>
</dbReference>
<dbReference type="PROSITE" id="PS50132">
    <property type="entry name" value="RGS"/>
    <property type="match status" value="1"/>
</dbReference>
<dbReference type="InterPro" id="IPR016137">
    <property type="entry name" value="RGS"/>
</dbReference>
<evidence type="ECO:0000313" key="4">
    <source>
        <dbReference type="Proteomes" id="UP000001940"/>
    </source>
</evidence>
<dbReference type="Gene3D" id="1.10.167.10">
    <property type="entry name" value="Regulator of G-protein Signalling 4, domain 2"/>
    <property type="match status" value="1"/>
</dbReference>
<dbReference type="Pfam" id="PF00615">
    <property type="entry name" value="RGS"/>
    <property type="match status" value="1"/>
</dbReference>
<keyword evidence="4" id="KW-1185">Reference proteome</keyword>
<dbReference type="FunFam" id="1.10.167.10:FF:000038">
    <property type="entry name" value="Regulator of G-protein signaling rgs-7"/>
    <property type="match status" value="1"/>
</dbReference>
<dbReference type="AlphaFoldDB" id="H2KYQ8"/>
<gene>
    <name evidence="3 5" type="primary">rgs-7</name>
    <name evidence="3" type="ORF">CELE_F56B6.2</name>
    <name evidence="5" type="ORF">F56B6.2</name>
</gene>
<name>H2KYQ8_CAEEL</name>
<organism evidence="3 4">
    <name type="scientific">Caenorhabditis elegans</name>
    <dbReference type="NCBI Taxonomy" id="6239"/>
    <lineage>
        <taxon>Eukaryota</taxon>
        <taxon>Metazoa</taxon>
        <taxon>Ecdysozoa</taxon>
        <taxon>Nematoda</taxon>
        <taxon>Chromadorea</taxon>
        <taxon>Rhabditida</taxon>
        <taxon>Rhabditina</taxon>
        <taxon>Rhabditomorpha</taxon>
        <taxon>Rhabditoidea</taxon>
        <taxon>Rhabditidae</taxon>
        <taxon>Peloderinae</taxon>
        <taxon>Caenorhabditis</taxon>
    </lineage>
</organism>
<dbReference type="PRINTS" id="PR01301">
    <property type="entry name" value="RGSPROTEIN"/>
</dbReference>
<dbReference type="OrthoDB" id="196547at2759"/>
<protein>
    <submittedName>
        <fullName evidence="3">RGS domain-containing protein</fullName>
    </submittedName>
</protein>
<dbReference type="CTD" id="180645"/>
<dbReference type="EMBL" id="BX284606">
    <property type="protein sequence ID" value="CCD64324.1"/>
    <property type="molecule type" value="Genomic_DNA"/>
</dbReference>
<proteinExistence type="evidence at protein level"/>
<evidence type="ECO:0007829" key="6">
    <source>
        <dbReference type="PeptideAtlas" id="H2KYQ8"/>
    </source>
</evidence>
<dbReference type="PANTHER" id="PTHR10845">
    <property type="entry name" value="REGULATOR OF G PROTEIN SIGNALING"/>
    <property type="match status" value="1"/>
</dbReference>
<dbReference type="Bgee" id="WBGene00004350">
    <property type="expression patterns" value="Expressed in embryo and 4 other cell types or tissues"/>
</dbReference>
<evidence type="ECO:0000259" key="2">
    <source>
        <dbReference type="PROSITE" id="PS50132"/>
    </source>
</evidence>
<reference evidence="3 4" key="1">
    <citation type="journal article" date="1998" name="Science">
        <title>Genome sequence of the nematode C. elegans: a platform for investigating biology.</title>
        <authorList>
            <consortium name="The C. elegans sequencing consortium"/>
            <person name="Sulson J.E."/>
            <person name="Waterston R."/>
        </authorList>
    </citation>
    <scope>NUCLEOTIDE SEQUENCE [LARGE SCALE GENOMIC DNA]</scope>
    <source>
        <strain evidence="3 4">Bristol N2</strain>
    </source>
</reference>
<dbReference type="HOGENOM" id="CLU_059863_1_0_1"/>
<evidence type="ECO:0000313" key="3">
    <source>
        <dbReference type="EMBL" id="CCD64324.1"/>
    </source>
</evidence>
<feature type="region of interest" description="Disordered" evidence="1">
    <location>
        <begin position="24"/>
        <end position="43"/>
    </location>
</feature>
<dbReference type="RefSeq" id="NP_001123154.1">
    <property type="nucleotide sequence ID" value="NM_001129682.5"/>
</dbReference>
<dbReference type="GO" id="GO:0005096">
    <property type="term" value="F:GTPase activator activity"/>
    <property type="evidence" value="ECO:0000314"/>
    <property type="project" value="WormBase"/>
</dbReference>
<evidence type="ECO:0000313" key="5">
    <source>
        <dbReference type="WormBase" id="F56B6.2g"/>
    </source>
</evidence>
<dbReference type="SMR" id="H2KYQ8"/>
<dbReference type="GeneID" id="180645"/>
<evidence type="ECO:0000256" key="1">
    <source>
        <dbReference type="SAM" id="MobiDB-lite"/>
    </source>
</evidence>
<dbReference type="ExpressionAtlas" id="H2KYQ8">
    <property type="expression patterns" value="baseline and differential"/>
</dbReference>
<dbReference type="GO" id="GO:0005938">
    <property type="term" value="C:cell cortex"/>
    <property type="evidence" value="ECO:0000314"/>
    <property type="project" value="WormBase"/>
</dbReference>
<feature type="domain" description="RGS" evidence="2">
    <location>
        <begin position="78"/>
        <end position="196"/>
    </location>
</feature>
<dbReference type="SMART" id="SM00315">
    <property type="entry name" value="RGS"/>
    <property type="match status" value="1"/>
</dbReference>
<dbReference type="AGR" id="WB:WBGene00004350"/>
<keyword evidence="6" id="KW-1267">Proteomics identification</keyword>
<dbReference type="Proteomes" id="UP000001940">
    <property type="component" value="Chromosome X"/>
</dbReference>
<dbReference type="InterPro" id="IPR044926">
    <property type="entry name" value="RGS_subdomain_2"/>
</dbReference>
<dbReference type="InterPro" id="IPR036305">
    <property type="entry name" value="RGS_sf"/>
</dbReference>
<accession>H2KYQ8</accession>
<sequence>MLSVTYPMIAKTNSQILTKFHHTETHQSTPNLHHHHHHHNISGPISRTLSYLRSKMDLALSTSSLYPSRDDVRQWEISFESLLNNKFGCALFRQFLKKEFSDENMDFWLECEEFKKMKDGKKSTTQKAIEIYSEFVAEHSPKEVNLDSDTRAATKAAVEAGCKPDTFALAQSRVEQLMSKDSYRRFLRDRLFLDLLESYEITDKEDKPSSSKDKN</sequence>
<dbReference type="PANTHER" id="PTHR10845:SF259">
    <property type="entry name" value="RGS DOMAIN-CONTAINING PROTEIN-RELATED"/>
    <property type="match status" value="1"/>
</dbReference>
<dbReference type="OMA" id="FHHTETH"/>